<dbReference type="EMBL" id="JANQDL010000035">
    <property type="protein sequence ID" value="MDH6063036.1"/>
    <property type="molecule type" value="Genomic_DNA"/>
</dbReference>
<name>A0AA43GWK1_9CYAN</name>
<gene>
    <name evidence="1" type="ORF">NWP23_04380</name>
</gene>
<dbReference type="AlphaFoldDB" id="A0AA43GWK1"/>
<protein>
    <submittedName>
        <fullName evidence="1">Uncharacterized protein</fullName>
    </submittedName>
</protein>
<dbReference type="RefSeq" id="WP_280657304.1">
    <property type="nucleotide sequence ID" value="NZ_JANQDL010000035.1"/>
</dbReference>
<reference evidence="1 2" key="1">
    <citation type="journal article" date="2023" name="J. Phycol.">
        <title>Chrysosporum ovalisporum is synonymous with the true-branching cyanobacterium Umezakia natans (Nostocales/Aphanizomenonaceae).</title>
        <authorList>
            <person name="McGregor G.B."/>
            <person name="Sendall B.C."/>
            <person name="Niiyama Y."/>
            <person name="Tuji A."/>
            <person name="Willis A."/>
        </authorList>
    </citation>
    <scope>NUCLEOTIDE SEQUENCE [LARGE SCALE GENOMIC DNA]</scope>
    <source>
        <strain evidence="1 2">FSS-62</strain>
    </source>
</reference>
<accession>A0AA43GWK1</accession>
<evidence type="ECO:0000313" key="1">
    <source>
        <dbReference type="EMBL" id="MDH6063036.1"/>
    </source>
</evidence>
<dbReference type="Proteomes" id="UP001159370">
    <property type="component" value="Unassembled WGS sequence"/>
</dbReference>
<comment type="caution">
    <text evidence="1">The sequence shown here is derived from an EMBL/GenBank/DDBJ whole genome shotgun (WGS) entry which is preliminary data.</text>
</comment>
<evidence type="ECO:0000313" key="2">
    <source>
        <dbReference type="Proteomes" id="UP001159370"/>
    </source>
</evidence>
<sequence>MSTYGCPQVSTSSEAIMKNRPNASIVLTVAVVENWETAGAIDED</sequence>
<organism evidence="1 2">
    <name type="scientific">Umezakia ovalisporum FSS-62</name>
    <dbReference type="NCBI Taxonomy" id="2971776"/>
    <lineage>
        <taxon>Bacteria</taxon>
        <taxon>Bacillati</taxon>
        <taxon>Cyanobacteriota</taxon>
        <taxon>Cyanophyceae</taxon>
        <taxon>Nostocales</taxon>
        <taxon>Nodulariaceae</taxon>
        <taxon>Umezakia</taxon>
    </lineage>
</organism>
<proteinExistence type="predicted"/>